<dbReference type="Proteomes" id="UP000515154">
    <property type="component" value="Linkage group LG10"/>
</dbReference>
<evidence type="ECO:0000313" key="3">
    <source>
        <dbReference type="RefSeq" id="XP_036362476.1"/>
    </source>
</evidence>
<evidence type="ECO:0000256" key="1">
    <source>
        <dbReference type="SAM" id="Phobius"/>
    </source>
</evidence>
<dbReference type="KEGG" id="osn:118765098"/>
<gene>
    <name evidence="3" type="primary">LOC118765098</name>
</gene>
<keyword evidence="1" id="KW-0812">Transmembrane</keyword>
<reference evidence="3" key="1">
    <citation type="submission" date="2025-08" db="UniProtKB">
        <authorList>
            <consortium name="RefSeq"/>
        </authorList>
    </citation>
    <scope>IDENTIFICATION</scope>
</reference>
<accession>A0A7E6F3U8</accession>
<dbReference type="AlphaFoldDB" id="A0A7E6F3U8"/>
<keyword evidence="2" id="KW-1185">Reference proteome</keyword>
<sequence length="203" mass="24251">MHCMQFSGYTQKDRILLYMGTSKKFEEIVNKDASRTQPRYHNKQWNKTQRIYDKLNKKNMRYNADKFQGMMFVEATPHGELTCRFRKILKDIKLNIKVIEKLGRSIRSVICKTYPFRNTMCVEENCVVWPEEATIFTFSHNLPRNSGQLKKQEIAKLHDFLLSAILQNFITEVFVFINTISLIFQYFDKRFTVYIFLKISIFV</sequence>
<dbReference type="RefSeq" id="XP_036362476.1">
    <property type="nucleotide sequence ID" value="XM_036506583.1"/>
</dbReference>
<keyword evidence="1" id="KW-1133">Transmembrane helix</keyword>
<proteinExistence type="predicted"/>
<name>A0A7E6F3U8_9MOLL</name>
<evidence type="ECO:0000313" key="2">
    <source>
        <dbReference type="Proteomes" id="UP000515154"/>
    </source>
</evidence>
<feature type="transmembrane region" description="Helical" evidence="1">
    <location>
        <begin position="160"/>
        <end position="187"/>
    </location>
</feature>
<organism evidence="2 3">
    <name type="scientific">Octopus sinensis</name>
    <name type="common">East Asian common octopus</name>
    <dbReference type="NCBI Taxonomy" id="2607531"/>
    <lineage>
        <taxon>Eukaryota</taxon>
        <taxon>Metazoa</taxon>
        <taxon>Spiralia</taxon>
        <taxon>Lophotrochozoa</taxon>
        <taxon>Mollusca</taxon>
        <taxon>Cephalopoda</taxon>
        <taxon>Coleoidea</taxon>
        <taxon>Octopodiformes</taxon>
        <taxon>Octopoda</taxon>
        <taxon>Incirrata</taxon>
        <taxon>Octopodidae</taxon>
        <taxon>Octopus</taxon>
    </lineage>
</organism>
<protein>
    <submittedName>
        <fullName evidence="3">Uncharacterized protein LOC118765098</fullName>
    </submittedName>
</protein>
<keyword evidence="1" id="KW-0472">Membrane</keyword>